<evidence type="ECO:0000256" key="1">
    <source>
        <dbReference type="ARBA" id="ARBA00022553"/>
    </source>
</evidence>
<reference evidence="5 6" key="2">
    <citation type="submission" date="2023-11" db="UniProtKB">
        <authorList>
            <consortium name="WormBaseParasite"/>
        </authorList>
    </citation>
    <scope>IDENTIFICATION</scope>
</reference>
<evidence type="ECO:0000313" key="5">
    <source>
        <dbReference type="WBParaSite" id="TREG1_79960.1"/>
    </source>
</evidence>
<dbReference type="PANTHER" id="PTHR12356:SF19">
    <property type="entry name" value="NUDC DOMAIN-CONTAINING PROTEIN 3"/>
    <property type="match status" value="1"/>
</dbReference>
<keyword evidence="4" id="KW-1185">Reference proteome</keyword>
<dbReference type="AlphaFoldDB" id="A0AA85KDT9"/>
<dbReference type="CDD" id="cd06467">
    <property type="entry name" value="p23_NUDC_like"/>
    <property type="match status" value="1"/>
</dbReference>
<dbReference type="InterPro" id="IPR025934">
    <property type="entry name" value="NudC_N_dom"/>
</dbReference>
<evidence type="ECO:0000256" key="2">
    <source>
        <dbReference type="SAM" id="MobiDB-lite"/>
    </source>
</evidence>
<evidence type="ECO:0000313" key="6">
    <source>
        <dbReference type="WBParaSite" id="TREG1_79960.2"/>
    </source>
</evidence>
<reference evidence="4" key="1">
    <citation type="submission" date="2022-06" db="EMBL/GenBank/DDBJ databases">
        <authorList>
            <person name="Berger JAMES D."/>
            <person name="Berger JAMES D."/>
        </authorList>
    </citation>
    <scope>NUCLEOTIDE SEQUENCE [LARGE SCALE GENOMIC DNA]</scope>
</reference>
<dbReference type="Proteomes" id="UP000050795">
    <property type="component" value="Unassembled WGS sequence"/>
</dbReference>
<dbReference type="GO" id="GO:0006457">
    <property type="term" value="P:protein folding"/>
    <property type="evidence" value="ECO:0007669"/>
    <property type="project" value="TreeGrafter"/>
</dbReference>
<feature type="domain" description="CS" evidence="3">
    <location>
        <begin position="150"/>
        <end position="244"/>
    </location>
</feature>
<dbReference type="InterPro" id="IPR007052">
    <property type="entry name" value="CS_dom"/>
</dbReference>
<sequence length="330" mass="38307">MNPQYDNALLGILQNEGKLERFLDVIFGFLMRRTDFYCIITPEQKKIGFPPGRCIEMVLQAYEKYKTIFENYQQHHEAQTLVDKPKKFPKEVAKKDLTQADPVVVPPSDDNKTESSSKVPISLPGTAEDKECSSDEPEVYMADADCYNGAVRDNYTWSQTVKDIDIKIKIPDNVVNARDVSVNIERKHIRIIILQQNGDKTVYFDRDLYWDIHKDDAIWTFDAKENQIHLCLDKVQERWWVAAFVGEDKINPRKIDCRRPIHELEPEAQAKIQQLMYDEHRKRQGLPTSEQEKIQNVLAKAWDKEGSPFRGTQYDPTKVKLQGPGLHIET</sequence>
<accession>A0AA85KDT9</accession>
<dbReference type="Pfam" id="PF14050">
    <property type="entry name" value="Nudc_N"/>
    <property type="match status" value="1"/>
</dbReference>
<evidence type="ECO:0000259" key="3">
    <source>
        <dbReference type="PROSITE" id="PS51203"/>
    </source>
</evidence>
<dbReference type="PANTHER" id="PTHR12356">
    <property type="entry name" value="NUCLEAR MOVEMENT PROTEIN NUDC"/>
    <property type="match status" value="1"/>
</dbReference>
<dbReference type="WBParaSite" id="TREG1_79960.2">
    <property type="protein sequence ID" value="TREG1_79960.2"/>
    <property type="gene ID" value="TREG1_79960"/>
</dbReference>
<proteinExistence type="predicted"/>
<organism evidence="4 5">
    <name type="scientific">Trichobilharzia regenti</name>
    <name type="common">Nasal bird schistosome</name>
    <dbReference type="NCBI Taxonomy" id="157069"/>
    <lineage>
        <taxon>Eukaryota</taxon>
        <taxon>Metazoa</taxon>
        <taxon>Spiralia</taxon>
        <taxon>Lophotrochozoa</taxon>
        <taxon>Platyhelminthes</taxon>
        <taxon>Trematoda</taxon>
        <taxon>Digenea</taxon>
        <taxon>Strigeidida</taxon>
        <taxon>Schistosomatoidea</taxon>
        <taxon>Schistosomatidae</taxon>
        <taxon>Trichobilharzia</taxon>
    </lineage>
</organism>
<dbReference type="Gene3D" id="2.60.40.790">
    <property type="match status" value="1"/>
</dbReference>
<dbReference type="PROSITE" id="PS51203">
    <property type="entry name" value="CS"/>
    <property type="match status" value="1"/>
</dbReference>
<dbReference type="InterPro" id="IPR037898">
    <property type="entry name" value="NudC_fam"/>
</dbReference>
<dbReference type="SUPFAM" id="SSF49764">
    <property type="entry name" value="HSP20-like chaperones"/>
    <property type="match status" value="1"/>
</dbReference>
<dbReference type="InterPro" id="IPR008978">
    <property type="entry name" value="HSP20-like_chaperone"/>
</dbReference>
<dbReference type="Pfam" id="PF04969">
    <property type="entry name" value="CS"/>
    <property type="match status" value="1"/>
</dbReference>
<name>A0AA85KDT9_TRIRE</name>
<protein>
    <recommendedName>
        <fullName evidence="3">CS domain-containing protein</fullName>
    </recommendedName>
</protein>
<dbReference type="WBParaSite" id="TREG1_79960.1">
    <property type="protein sequence ID" value="TREG1_79960.1"/>
    <property type="gene ID" value="TREG1_79960"/>
</dbReference>
<keyword evidence="1" id="KW-0597">Phosphoprotein</keyword>
<evidence type="ECO:0000313" key="4">
    <source>
        <dbReference type="Proteomes" id="UP000050795"/>
    </source>
</evidence>
<feature type="region of interest" description="Disordered" evidence="2">
    <location>
        <begin position="99"/>
        <end position="134"/>
    </location>
</feature>
<dbReference type="GO" id="GO:0005737">
    <property type="term" value="C:cytoplasm"/>
    <property type="evidence" value="ECO:0007669"/>
    <property type="project" value="TreeGrafter"/>
</dbReference>
<dbReference type="GO" id="GO:0051082">
    <property type="term" value="F:unfolded protein binding"/>
    <property type="evidence" value="ECO:0007669"/>
    <property type="project" value="TreeGrafter"/>
</dbReference>